<dbReference type="Gene3D" id="1.10.30.10">
    <property type="entry name" value="High mobility group box domain"/>
    <property type="match status" value="1"/>
</dbReference>
<accession>A0A2K5JU74</accession>
<organism evidence="2 3">
    <name type="scientific">Colobus angolensis palliatus</name>
    <name type="common">Peters' Angolan colobus</name>
    <dbReference type="NCBI Taxonomy" id="336983"/>
    <lineage>
        <taxon>Eukaryota</taxon>
        <taxon>Metazoa</taxon>
        <taxon>Chordata</taxon>
        <taxon>Craniata</taxon>
        <taxon>Vertebrata</taxon>
        <taxon>Euteleostomi</taxon>
        <taxon>Mammalia</taxon>
        <taxon>Eutheria</taxon>
        <taxon>Euarchontoglires</taxon>
        <taxon>Primates</taxon>
        <taxon>Haplorrhini</taxon>
        <taxon>Catarrhini</taxon>
        <taxon>Cercopithecidae</taxon>
        <taxon>Colobinae</taxon>
        <taxon>Colobus</taxon>
    </lineage>
</organism>
<dbReference type="Proteomes" id="UP000233080">
    <property type="component" value="Unassembled WGS sequence"/>
</dbReference>
<feature type="region of interest" description="Disordered" evidence="1">
    <location>
        <begin position="221"/>
        <end position="331"/>
    </location>
</feature>
<feature type="compositionally biased region" description="Low complexity" evidence="1">
    <location>
        <begin position="272"/>
        <end position="283"/>
    </location>
</feature>
<evidence type="ECO:0000313" key="3">
    <source>
        <dbReference type="Proteomes" id="UP000233080"/>
    </source>
</evidence>
<dbReference type="PANTHER" id="PTHR46232">
    <property type="entry name" value="SMARCE1 REGULATOR OF CHROMATIN"/>
    <property type="match status" value="1"/>
</dbReference>
<dbReference type="GO" id="GO:0031492">
    <property type="term" value="F:nucleosomal DNA binding"/>
    <property type="evidence" value="ECO:0007669"/>
    <property type="project" value="TreeGrafter"/>
</dbReference>
<dbReference type="InterPro" id="IPR036910">
    <property type="entry name" value="HMG_box_dom_sf"/>
</dbReference>
<dbReference type="GO" id="GO:0016922">
    <property type="term" value="F:nuclear receptor binding"/>
    <property type="evidence" value="ECO:0007669"/>
    <property type="project" value="TreeGrafter"/>
</dbReference>
<dbReference type="GO" id="GO:0045892">
    <property type="term" value="P:negative regulation of DNA-templated transcription"/>
    <property type="evidence" value="ECO:0007669"/>
    <property type="project" value="TreeGrafter"/>
</dbReference>
<dbReference type="OMA" id="AYHKSPI"/>
<name>A0A2K5JU74_COLAP</name>
<feature type="region of interest" description="Disordered" evidence="1">
    <location>
        <begin position="1"/>
        <end position="23"/>
    </location>
</feature>
<dbReference type="STRING" id="336983.ENSCANP00000032360"/>
<reference evidence="2" key="2">
    <citation type="submission" date="2025-09" db="UniProtKB">
        <authorList>
            <consortium name="Ensembl"/>
        </authorList>
    </citation>
    <scope>IDENTIFICATION</scope>
</reference>
<dbReference type="AlphaFoldDB" id="A0A2K5JU74"/>
<feature type="compositionally biased region" description="Pro residues" evidence="1">
    <location>
        <begin position="1"/>
        <end position="13"/>
    </location>
</feature>
<dbReference type="Ensembl" id="ENSCANT00000055582.1">
    <property type="protein sequence ID" value="ENSCANP00000032360.1"/>
    <property type="gene ID" value="ENSCANG00000039837.1"/>
</dbReference>
<feature type="compositionally biased region" description="Basic and acidic residues" evidence="1">
    <location>
        <begin position="222"/>
        <end position="258"/>
    </location>
</feature>
<sequence>MTKPSYTPPPTPAPATQMPSTPGFVRYNPYSHLTYNNYRHGGNPGTNSQVTASSGITIPKSPKPPDKPLMLKASNPDLKLWEIGKIIGDLTGEEKQEYLNECEAEKIEYNESMQAYHKSPIYLAYIKTKSCAEAALEEENPDDYDDSFPMTHIATARFQRNHRLISEILSESVPDVRSIVTAVQSLIIHHTDSFNDELKRLCSLKVEVDMEKIAAEIAQAEEQAHKRQEKREKEVAEQAEHRQSTANKGEEKKDDKNIPMETDEACLEETTESQQNSEEGTSTPEDKESGQEGVDSMAEEGTSDSNIGLESNSAIVEEPPKVPYQKMRKKE</sequence>
<keyword evidence="3" id="KW-1185">Reference proteome</keyword>
<proteinExistence type="predicted"/>
<feature type="compositionally biased region" description="Acidic residues" evidence="1">
    <location>
        <begin position="261"/>
        <end position="271"/>
    </location>
</feature>
<protein>
    <recommendedName>
        <fullName evidence="4">HMG box domain-containing protein</fullName>
    </recommendedName>
</protein>
<dbReference type="PANTHER" id="PTHR46232:SF1">
    <property type="entry name" value="SWI_SNF-RELATED MATRIX-ASSOCIATED ACTIN-DEPENDENT REGULATOR OF CHROMATIN SUBFAMILY E MEMBER 1"/>
    <property type="match status" value="1"/>
</dbReference>
<evidence type="ECO:0008006" key="4">
    <source>
        <dbReference type="Google" id="ProtNLM"/>
    </source>
</evidence>
<dbReference type="GO" id="GO:0016514">
    <property type="term" value="C:SWI/SNF complex"/>
    <property type="evidence" value="ECO:0007669"/>
    <property type="project" value="TreeGrafter"/>
</dbReference>
<reference evidence="2" key="1">
    <citation type="submission" date="2025-08" db="UniProtKB">
        <authorList>
            <consortium name="Ensembl"/>
        </authorList>
    </citation>
    <scope>IDENTIFICATION</scope>
</reference>
<evidence type="ECO:0000313" key="2">
    <source>
        <dbReference type="Ensembl" id="ENSCANP00000032360.1"/>
    </source>
</evidence>
<dbReference type="SUPFAM" id="SSF47095">
    <property type="entry name" value="HMG-box"/>
    <property type="match status" value="1"/>
</dbReference>
<feature type="compositionally biased region" description="Polar residues" evidence="1">
    <location>
        <begin position="303"/>
        <end position="314"/>
    </location>
</feature>
<evidence type="ECO:0000256" key="1">
    <source>
        <dbReference type="SAM" id="MobiDB-lite"/>
    </source>
</evidence>